<dbReference type="EMBL" id="BPLR01010412">
    <property type="protein sequence ID" value="GIY39151.1"/>
    <property type="molecule type" value="Genomic_DNA"/>
</dbReference>
<reference evidence="2 3" key="1">
    <citation type="submission" date="2021-06" db="EMBL/GenBank/DDBJ databases">
        <title>Caerostris extrusa draft genome.</title>
        <authorList>
            <person name="Kono N."/>
            <person name="Arakawa K."/>
        </authorList>
    </citation>
    <scope>NUCLEOTIDE SEQUENCE [LARGE SCALE GENOMIC DNA]</scope>
</reference>
<evidence type="ECO:0000313" key="2">
    <source>
        <dbReference type="EMBL" id="GIY39151.1"/>
    </source>
</evidence>
<feature type="compositionally biased region" description="Basic and acidic residues" evidence="1">
    <location>
        <begin position="139"/>
        <end position="148"/>
    </location>
</feature>
<evidence type="ECO:0000313" key="3">
    <source>
        <dbReference type="Proteomes" id="UP001054945"/>
    </source>
</evidence>
<protein>
    <submittedName>
        <fullName evidence="2">Uncharacterized protein</fullName>
    </submittedName>
</protein>
<keyword evidence="3" id="KW-1185">Reference proteome</keyword>
<organism evidence="2 3">
    <name type="scientific">Caerostris extrusa</name>
    <name type="common">Bark spider</name>
    <name type="synonym">Caerostris bankana</name>
    <dbReference type="NCBI Taxonomy" id="172846"/>
    <lineage>
        <taxon>Eukaryota</taxon>
        <taxon>Metazoa</taxon>
        <taxon>Ecdysozoa</taxon>
        <taxon>Arthropoda</taxon>
        <taxon>Chelicerata</taxon>
        <taxon>Arachnida</taxon>
        <taxon>Araneae</taxon>
        <taxon>Araneomorphae</taxon>
        <taxon>Entelegynae</taxon>
        <taxon>Araneoidea</taxon>
        <taxon>Araneidae</taxon>
        <taxon>Caerostris</taxon>
    </lineage>
</organism>
<sequence>MQILLRAPEIVLGLQKSTAENYSRPALFGVPNQSKQDLIYMDIYHLHVFRRHIGIFRNSSSTFFTNLQTLSLFINQSVKQRTRNRRLSKFLRTIDDVTTNCVIYNDNFVPEITSYLKRFEKFSVQISGNIKKQLDKRKQYADQHRKSTPEFNTGLSLRDFSPRQ</sequence>
<dbReference type="Proteomes" id="UP001054945">
    <property type="component" value="Unassembled WGS sequence"/>
</dbReference>
<dbReference type="AlphaFoldDB" id="A0AAV4T1A9"/>
<name>A0AAV4T1A9_CAEEX</name>
<feature type="region of interest" description="Disordered" evidence="1">
    <location>
        <begin position="139"/>
        <end position="164"/>
    </location>
</feature>
<evidence type="ECO:0000256" key="1">
    <source>
        <dbReference type="SAM" id="MobiDB-lite"/>
    </source>
</evidence>
<gene>
    <name evidence="2" type="ORF">CEXT_593291</name>
</gene>
<proteinExistence type="predicted"/>
<comment type="caution">
    <text evidence="2">The sequence shown here is derived from an EMBL/GenBank/DDBJ whole genome shotgun (WGS) entry which is preliminary data.</text>
</comment>
<accession>A0AAV4T1A9</accession>